<proteinExistence type="predicted"/>
<dbReference type="Proteomes" id="UP000649573">
    <property type="component" value="Unassembled WGS sequence"/>
</dbReference>
<organism evidence="1 2">
    <name type="scientific">Lentzea flava</name>
    <dbReference type="NCBI Taxonomy" id="103732"/>
    <lineage>
        <taxon>Bacteria</taxon>
        <taxon>Bacillati</taxon>
        <taxon>Actinomycetota</taxon>
        <taxon>Actinomycetes</taxon>
        <taxon>Pseudonocardiales</taxon>
        <taxon>Pseudonocardiaceae</taxon>
        <taxon>Lentzea</taxon>
    </lineage>
</organism>
<sequence length="85" mass="8736">MTAVFPTGRPASDLVTARDVASVRLMTVRDGAGRERNLGVGTTGDGRIPLTASGRLVGLLTPNDAAELISLLREAISTAALTTSD</sequence>
<dbReference type="EMBL" id="BMRE01000035">
    <property type="protein sequence ID" value="GGU61618.1"/>
    <property type="molecule type" value="Genomic_DNA"/>
</dbReference>
<accession>A0ABQ2V139</accession>
<name>A0ABQ2V139_9PSEU</name>
<keyword evidence="2" id="KW-1185">Reference proteome</keyword>
<protein>
    <recommendedName>
        <fullName evidence="3">CBS domain-containing protein</fullName>
    </recommendedName>
</protein>
<dbReference type="RefSeq" id="WP_189257312.1">
    <property type="nucleotide sequence ID" value="NZ_BMRE01000035.1"/>
</dbReference>
<reference evidence="2" key="1">
    <citation type="journal article" date="2019" name="Int. J. Syst. Evol. Microbiol.">
        <title>The Global Catalogue of Microorganisms (GCM) 10K type strain sequencing project: providing services to taxonomists for standard genome sequencing and annotation.</title>
        <authorList>
            <consortium name="The Broad Institute Genomics Platform"/>
            <consortium name="The Broad Institute Genome Sequencing Center for Infectious Disease"/>
            <person name="Wu L."/>
            <person name="Ma J."/>
        </authorList>
    </citation>
    <scope>NUCLEOTIDE SEQUENCE [LARGE SCALE GENOMIC DNA]</scope>
    <source>
        <strain evidence="2">JCM 3296</strain>
    </source>
</reference>
<evidence type="ECO:0008006" key="3">
    <source>
        <dbReference type="Google" id="ProtNLM"/>
    </source>
</evidence>
<gene>
    <name evidence="1" type="ORF">GCM10010178_62230</name>
</gene>
<evidence type="ECO:0000313" key="1">
    <source>
        <dbReference type="EMBL" id="GGU61618.1"/>
    </source>
</evidence>
<comment type="caution">
    <text evidence="1">The sequence shown here is derived from an EMBL/GenBank/DDBJ whole genome shotgun (WGS) entry which is preliminary data.</text>
</comment>
<evidence type="ECO:0000313" key="2">
    <source>
        <dbReference type="Proteomes" id="UP000649573"/>
    </source>
</evidence>